<dbReference type="InterPro" id="IPR017871">
    <property type="entry name" value="ABC_transporter-like_CS"/>
</dbReference>
<feature type="transmembrane region" description="Helical" evidence="5">
    <location>
        <begin position="6"/>
        <end position="39"/>
    </location>
</feature>
<dbReference type="AlphaFoldDB" id="A0A8H2PHD9"/>
<feature type="transmembrane region" description="Helical" evidence="5">
    <location>
        <begin position="46"/>
        <end position="77"/>
    </location>
</feature>
<dbReference type="GeneID" id="76727571"/>
<evidence type="ECO:0000256" key="2">
    <source>
        <dbReference type="ARBA" id="ARBA00022448"/>
    </source>
</evidence>
<keyword evidence="9" id="KW-1185">Reference proteome</keyword>
<evidence type="ECO:0000256" key="1">
    <source>
        <dbReference type="ARBA" id="ARBA00005417"/>
    </source>
</evidence>
<dbReference type="GO" id="GO:0016887">
    <property type="term" value="F:ATP hydrolysis activity"/>
    <property type="evidence" value="ECO:0007669"/>
    <property type="project" value="InterPro"/>
</dbReference>
<dbReference type="SMART" id="SM00382">
    <property type="entry name" value="AAA"/>
    <property type="match status" value="2"/>
</dbReference>
<evidence type="ECO:0000259" key="6">
    <source>
        <dbReference type="PROSITE" id="PS50893"/>
    </source>
</evidence>
<evidence type="ECO:0000256" key="4">
    <source>
        <dbReference type="ARBA" id="ARBA00022840"/>
    </source>
</evidence>
<feature type="transmembrane region" description="Helical" evidence="5">
    <location>
        <begin position="160"/>
        <end position="183"/>
    </location>
</feature>
<evidence type="ECO:0000313" key="9">
    <source>
        <dbReference type="Proteomes" id="UP000309231"/>
    </source>
</evidence>
<dbReference type="PANTHER" id="PTHR43553">
    <property type="entry name" value="HEAVY METAL TRANSPORTER"/>
    <property type="match status" value="1"/>
</dbReference>
<sequence>MAHAAVVAAATAGLAISASVVPVTGFLALVAMVPIGLLAYRHRLRVLITAAITGAVIAFLIIGVPGAITVLSCAYIGGLAGIVKRRGGGIVTVAVTGVAAGMALGAVTSSALLVLTPLRALIFSALNATVNGLTVALHAVPALRGLGDGLAHLTSAGFRAWPLLLTGWLTSLVTIVSIIGWWVMSDVLRRLGGVPDVHKLDPSPADLAGAAPAPLPLHLDDVGFRYPGADHNALAPTSLTVDVGERVAVVGCNGSGKSTLGRILAGAAPTTGTVYRPGAVGLGRIGGTAVVLQHPETQVLGMRVADDVVWGLPADTPVDVDGLLRRVGMAGMRERHTNGLSGGELQRLAVAAALARSPKLLIADEITSMIDPAGREALRAVVDGLTAHQEMSVVEITHYRDEAENADWVISLSTTGDNTAMVPTATPPVPPPPAAGGLPAVTRLPGLPVMQLDGVSHQYAAGTPWAHTTLRDINLTVHEGDGVLIHGGNGSGKSTLAWIMAGLTTPSAGSVLFDGRPADEQIGAVAIAFQAARLQLIRSRVDLEIASAAGFEVHDTDRVVAALASVGLDPALARRRVDQLSGGQQRRLVLAGLLARRPRVLILDEPLAGLDVASARGLVELLTALRRDTGLTIVMISHDFAGRDQLCPSVLRLHNGAIQTPVSSWTGASS</sequence>
<dbReference type="PROSITE" id="PS50893">
    <property type="entry name" value="ABC_TRANSPORTER_2"/>
    <property type="match status" value="2"/>
</dbReference>
<keyword evidence="3" id="KW-0547">Nucleotide-binding</keyword>
<dbReference type="InterPro" id="IPR003593">
    <property type="entry name" value="AAA+_ATPase"/>
</dbReference>
<gene>
    <name evidence="7" type="ORF">C1S78_021740</name>
    <name evidence="8" type="ORF">C1S78_21685</name>
</gene>
<protein>
    <submittedName>
        <fullName evidence="7">ATP-binding cassette domain-containing protein</fullName>
    </submittedName>
    <submittedName>
        <fullName evidence="8">Cobalt ABC transporter ATP-binding protein</fullName>
    </submittedName>
</protein>
<dbReference type="Pfam" id="PF00005">
    <property type="entry name" value="ABC_tran"/>
    <property type="match status" value="2"/>
</dbReference>
<reference evidence="8" key="1">
    <citation type="submission" date="2018-01" db="EMBL/GenBank/DDBJ databases">
        <title>Comparative genomics of Mycobacterium mucogenicum and Mycobacterium neoaurum clade members emphasizing tRNA and non-coding RNA.</title>
        <authorList>
            <person name="Behra P.R.K."/>
            <person name="Pettersson B.M.F."/>
            <person name="Das S."/>
            <person name="Dasgupta S."/>
            <person name="Kirsebom L.A."/>
        </authorList>
    </citation>
    <scope>NUCLEOTIDE SEQUENCE</scope>
    <source>
        <strain evidence="8">DSM 44124</strain>
    </source>
</reference>
<dbReference type="InterPro" id="IPR027417">
    <property type="entry name" value="P-loop_NTPase"/>
</dbReference>
<comment type="similarity">
    <text evidence="1">Belongs to the ABC transporter superfamily.</text>
</comment>
<dbReference type="Proteomes" id="UP000309231">
    <property type="component" value="Chromosome"/>
</dbReference>
<keyword evidence="5" id="KW-1133">Transmembrane helix</keyword>
<dbReference type="GO" id="GO:0005524">
    <property type="term" value="F:ATP binding"/>
    <property type="evidence" value="ECO:0007669"/>
    <property type="project" value="UniProtKB-KW"/>
</dbReference>
<keyword evidence="4 8" id="KW-0067">ATP-binding</keyword>
<keyword evidence="5" id="KW-0812">Transmembrane</keyword>
<dbReference type="RefSeq" id="WP_053855680.1">
    <property type="nucleotide sequence ID" value="NZ_ANBS01000020.1"/>
</dbReference>
<dbReference type="GO" id="GO:0042626">
    <property type="term" value="F:ATPase-coupled transmembrane transporter activity"/>
    <property type="evidence" value="ECO:0007669"/>
    <property type="project" value="TreeGrafter"/>
</dbReference>
<feature type="transmembrane region" description="Helical" evidence="5">
    <location>
        <begin position="89"/>
        <end position="114"/>
    </location>
</feature>
<organism evidence="8">
    <name type="scientific">Mycolicibacterium mucogenicum DSM 44124</name>
    <dbReference type="NCBI Taxonomy" id="1226753"/>
    <lineage>
        <taxon>Bacteria</taxon>
        <taxon>Bacillati</taxon>
        <taxon>Actinomycetota</taxon>
        <taxon>Actinomycetes</taxon>
        <taxon>Mycobacteriales</taxon>
        <taxon>Mycobacteriaceae</taxon>
        <taxon>Mycolicibacterium</taxon>
    </lineage>
</organism>
<dbReference type="CDD" id="cd03225">
    <property type="entry name" value="ABC_cobalt_CbiO_domain1"/>
    <property type="match status" value="2"/>
</dbReference>
<proteinExistence type="inferred from homology"/>
<dbReference type="EMBL" id="POTL01000001">
    <property type="protein sequence ID" value="TLH54631.1"/>
    <property type="molecule type" value="Genomic_DNA"/>
</dbReference>
<feature type="domain" description="ABC transporter" evidence="6">
    <location>
        <begin position="217"/>
        <end position="439"/>
    </location>
</feature>
<name>A0A8H2PHD9_MYCMU</name>
<keyword evidence="5" id="KW-0472">Membrane</keyword>
<keyword evidence="2" id="KW-0813">Transport</keyword>
<reference evidence="7 9" key="3">
    <citation type="journal article" date="2019" name="Sci. Rep.">
        <title>Insight into the biology of Mycobacterium mucogenicum and Mycobacterium neoaurum clade members.</title>
        <authorList>
            <person name="Behra P.R.K."/>
            <person name="Pettersson B.M.F."/>
            <person name="Ramesh M."/>
            <person name="Dasgupta S."/>
            <person name="Kirsebom L.A."/>
        </authorList>
    </citation>
    <scope>NUCLEOTIDE SEQUENCE [LARGE SCALE GENOMIC DNA]</scope>
    <source>
        <strain evidence="7 9">DSM 44124</strain>
    </source>
</reference>
<dbReference type="KEGG" id="mmuc:C1S78_021740"/>
<evidence type="ECO:0000256" key="3">
    <source>
        <dbReference type="ARBA" id="ARBA00022741"/>
    </source>
</evidence>
<dbReference type="PROSITE" id="PS00211">
    <property type="entry name" value="ABC_TRANSPORTER_1"/>
    <property type="match status" value="2"/>
</dbReference>
<dbReference type="SUPFAM" id="SSF52540">
    <property type="entry name" value="P-loop containing nucleoside triphosphate hydrolases"/>
    <property type="match status" value="2"/>
</dbReference>
<dbReference type="InterPro" id="IPR050095">
    <property type="entry name" value="ECF_ABC_transporter_ATP-bd"/>
</dbReference>
<dbReference type="InterPro" id="IPR015856">
    <property type="entry name" value="ABC_transpr_CbiO/EcfA_su"/>
</dbReference>
<evidence type="ECO:0000313" key="7">
    <source>
        <dbReference type="EMBL" id="QPG72525.1"/>
    </source>
</evidence>
<reference evidence="7 9" key="2">
    <citation type="journal article" date="2019" name="BMC Evol. Biol.">
        <title>Comparative genomics of Mycobacterium mucogenicum and Mycobacterium neoaurum clade members emphasizing tRNA and non-coding RNA.</title>
        <authorList>
            <person name="Behra P.R.K."/>
            <person name="Pettersson B.M.F."/>
            <person name="Das S."/>
            <person name="Dasgupta S."/>
            <person name="Kirsebom L.A."/>
        </authorList>
    </citation>
    <scope>NUCLEOTIDE SEQUENCE [LARGE SCALE GENOMIC DNA]</scope>
    <source>
        <strain evidence="7 9">DSM 44124</strain>
    </source>
</reference>
<dbReference type="GO" id="GO:0043190">
    <property type="term" value="C:ATP-binding cassette (ABC) transporter complex"/>
    <property type="evidence" value="ECO:0007669"/>
    <property type="project" value="TreeGrafter"/>
</dbReference>
<dbReference type="Gene3D" id="3.40.50.300">
    <property type="entry name" value="P-loop containing nucleotide triphosphate hydrolases"/>
    <property type="match status" value="2"/>
</dbReference>
<dbReference type="PANTHER" id="PTHR43553:SF24">
    <property type="entry name" value="ENERGY-COUPLING FACTOR TRANSPORTER ATP-BINDING PROTEIN ECFA1"/>
    <property type="match status" value="1"/>
</dbReference>
<dbReference type="InterPro" id="IPR003439">
    <property type="entry name" value="ABC_transporter-like_ATP-bd"/>
</dbReference>
<feature type="transmembrane region" description="Helical" evidence="5">
    <location>
        <begin position="121"/>
        <end position="140"/>
    </location>
</feature>
<dbReference type="EMBL" id="CP062008">
    <property type="protein sequence ID" value="QPG72525.1"/>
    <property type="molecule type" value="Genomic_DNA"/>
</dbReference>
<evidence type="ECO:0000313" key="8">
    <source>
        <dbReference type="EMBL" id="TLH54631.1"/>
    </source>
</evidence>
<feature type="domain" description="ABC transporter" evidence="6">
    <location>
        <begin position="450"/>
        <end position="670"/>
    </location>
</feature>
<accession>A0A8H2PHD9</accession>
<evidence type="ECO:0000256" key="5">
    <source>
        <dbReference type="SAM" id="Phobius"/>
    </source>
</evidence>